<accession>A0AAW1I905</accession>
<organism evidence="1 2">
    <name type="scientific">Popillia japonica</name>
    <name type="common">Japanese beetle</name>
    <dbReference type="NCBI Taxonomy" id="7064"/>
    <lineage>
        <taxon>Eukaryota</taxon>
        <taxon>Metazoa</taxon>
        <taxon>Ecdysozoa</taxon>
        <taxon>Arthropoda</taxon>
        <taxon>Hexapoda</taxon>
        <taxon>Insecta</taxon>
        <taxon>Pterygota</taxon>
        <taxon>Neoptera</taxon>
        <taxon>Endopterygota</taxon>
        <taxon>Coleoptera</taxon>
        <taxon>Polyphaga</taxon>
        <taxon>Scarabaeiformia</taxon>
        <taxon>Scarabaeidae</taxon>
        <taxon>Rutelinae</taxon>
        <taxon>Popillia</taxon>
    </lineage>
</organism>
<comment type="caution">
    <text evidence="1">The sequence shown here is derived from an EMBL/GenBank/DDBJ whole genome shotgun (WGS) entry which is preliminary data.</text>
</comment>
<dbReference type="Proteomes" id="UP001458880">
    <property type="component" value="Unassembled WGS sequence"/>
</dbReference>
<gene>
    <name evidence="1" type="ORF">QE152_g38087</name>
</gene>
<protein>
    <recommendedName>
        <fullName evidence="3">Ribosomal protein S8</fullName>
    </recommendedName>
</protein>
<proteinExistence type="predicted"/>
<evidence type="ECO:0008006" key="3">
    <source>
        <dbReference type="Google" id="ProtNLM"/>
    </source>
</evidence>
<name>A0AAW1I905_POPJA</name>
<dbReference type="AlphaFoldDB" id="A0AAW1I905"/>
<evidence type="ECO:0000313" key="1">
    <source>
        <dbReference type="EMBL" id="KAK9685377.1"/>
    </source>
</evidence>
<evidence type="ECO:0000313" key="2">
    <source>
        <dbReference type="Proteomes" id="UP001458880"/>
    </source>
</evidence>
<reference evidence="1 2" key="1">
    <citation type="journal article" date="2024" name="BMC Genomics">
        <title>De novo assembly and annotation of Popillia japonica's genome with initial clues to its potential as an invasive pest.</title>
        <authorList>
            <person name="Cucini C."/>
            <person name="Boschi S."/>
            <person name="Funari R."/>
            <person name="Cardaioli E."/>
            <person name="Iannotti N."/>
            <person name="Marturano G."/>
            <person name="Paoli F."/>
            <person name="Bruttini M."/>
            <person name="Carapelli A."/>
            <person name="Frati F."/>
            <person name="Nardi F."/>
        </authorList>
    </citation>
    <scope>NUCLEOTIDE SEQUENCE [LARGE SCALE GENOMIC DNA]</scope>
    <source>
        <strain evidence="1">DMR45628</strain>
    </source>
</reference>
<sequence length="86" mass="9927">MKCISLQRLLRLWVCKADIKRMSYLYKMIIDDIEDKDSIFVVKLPNTTTKKERICTAISESQVMTKEYGVNGRLIGKDKQNIGAVE</sequence>
<keyword evidence="2" id="KW-1185">Reference proteome</keyword>
<dbReference type="EMBL" id="JASPKY010000780">
    <property type="protein sequence ID" value="KAK9685377.1"/>
    <property type="molecule type" value="Genomic_DNA"/>
</dbReference>